<gene>
    <name evidence="2" type="ORF">ACFFHU_15235</name>
</gene>
<proteinExistence type="predicted"/>
<dbReference type="InterPro" id="IPR039422">
    <property type="entry name" value="MarR/SlyA-like"/>
</dbReference>
<dbReference type="InterPro" id="IPR036390">
    <property type="entry name" value="WH_DNA-bd_sf"/>
</dbReference>
<dbReference type="InterPro" id="IPR000835">
    <property type="entry name" value="HTH_MarR-typ"/>
</dbReference>
<dbReference type="PANTHER" id="PTHR33164">
    <property type="entry name" value="TRANSCRIPTIONAL REGULATOR, MARR FAMILY"/>
    <property type="match status" value="1"/>
</dbReference>
<protein>
    <submittedName>
        <fullName evidence="2">MarR family winged helix-turn-helix transcriptional regulator</fullName>
    </submittedName>
</protein>
<dbReference type="PROSITE" id="PS50995">
    <property type="entry name" value="HTH_MARR_2"/>
    <property type="match status" value="1"/>
</dbReference>
<name>A0ABV6NXH7_9ACTN</name>
<keyword evidence="3" id="KW-1185">Reference proteome</keyword>
<accession>A0ABV6NXH7</accession>
<dbReference type="Gene3D" id="1.10.10.10">
    <property type="entry name" value="Winged helix-like DNA-binding domain superfamily/Winged helix DNA-binding domain"/>
    <property type="match status" value="1"/>
</dbReference>
<feature type="domain" description="HTH marR-type" evidence="1">
    <location>
        <begin position="9"/>
        <end position="149"/>
    </location>
</feature>
<reference evidence="2 3" key="1">
    <citation type="submission" date="2024-09" db="EMBL/GenBank/DDBJ databases">
        <authorList>
            <person name="Sun Q."/>
            <person name="Mori K."/>
        </authorList>
    </citation>
    <scope>NUCLEOTIDE SEQUENCE [LARGE SCALE GENOMIC DNA]</scope>
    <source>
        <strain evidence="2 3">TBRC 2205</strain>
    </source>
</reference>
<dbReference type="RefSeq" id="WP_377339799.1">
    <property type="nucleotide sequence ID" value="NZ_JBHLUE010000011.1"/>
</dbReference>
<evidence type="ECO:0000313" key="2">
    <source>
        <dbReference type="EMBL" id="MFC0565485.1"/>
    </source>
</evidence>
<dbReference type="PANTHER" id="PTHR33164:SF106">
    <property type="entry name" value="TRANSCRIPTIONAL REGULATORY PROTEIN"/>
    <property type="match status" value="1"/>
</dbReference>
<dbReference type="Pfam" id="PF12802">
    <property type="entry name" value="MarR_2"/>
    <property type="match status" value="1"/>
</dbReference>
<dbReference type="SUPFAM" id="SSF46785">
    <property type="entry name" value="Winged helix' DNA-binding domain"/>
    <property type="match status" value="1"/>
</dbReference>
<dbReference type="EMBL" id="JBHLUE010000011">
    <property type="protein sequence ID" value="MFC0565485.1"/>
    <property type="molecule type" value="Genomic_DNA"/>
</dbReference>
<dbReference type="SMART" id="SM00347">
    <property type="entry name" value="HTH_MARR"/>
    <property type="match status" value="1"/>
</dbReference>
<organism evidence="2 3">
    <name type="scientific">Plantactinospora siamensis</name>
    <dbReference type="NCBI Taxonomy" id="555372"/>
    <lineage>
        <taxon>Bacteria</taxon>
        <taxon>Bacillati</taxon>
        <taxon>Actinomycetota</taxon>
        <taxon>Actinomycetes</taxon>
        <taxon>Micromonosporales</taxon>
        <taxon>Micromonosporaceae</taxon>
        <taxon>Plantactinospora</taxon>
    </lineage>
</organism>
<comment type="caution">
    <text evidence="2">The sequence shown here is derived from an EMBL/GenBank/DDBJ whole genome shotgun (WGS) entry which is preliminary data.</text>
</comment>
<sequence length="161" mass="17535">MQPDFQTERAEIIEDLIDALRLFTVETDVFVEVFARAHGLGRNDLNAIMWISQGTGSGQPITSGELASRLGLGAPATTGLVDRLENAGHVRRERDPNDRRRVSIVMQPTALRLATEFFVPLGRLMHDTVADIGDRDLQRATTVVRRLTGAVTAARTAAAGS</sequence>
<evidence type="ECO:0000313" key="3">
    <source>
        <dbReference type="Proteomes" id="UP001589894"/>
    </source>
</evidence>
<dbReference type="Proteomes" id="UP001589894">
    <property type="component" value="Unassembled WGS sequence"/>
</dbReference>
<dbReference type="InterPro" id="IPR036388">
    <property type="entry name" value="WH-like_DNA-bd_sf"/>
</dbReference>
<evidence type="ECO:0000259" key="1">
    <source>
        <dbReference type="PROSITE" id="PS50995"/>
    </source>
</evidence>